<dbReference type="Pfam" id="PF04093">
    <property type="entry name" value="MreD"/>
    <property type="match status" value="1"/>
</dbReference>
<dbReference type="PIRSF" id="PIRSF037497">
    <property type="entry name" value="MreD_Clostridium/Treponema_prd"/>
    <property type="match status" value="1"/>
</dbReference>
<keyword evidence="10" id="KW-1185">Reference proteome</keyword>
<feature type="transmembrane region" description="Helical" evidence="8">
    <location>
        <begin position="126"/>
        <end position="150"/>
    </location>
</feature>
<evidence type="ECO:0000313" key="9">
    <source>
        <dbReference type="EMBL" id="SHE52990.1"/>
    </source>
</evidence>
<dbReference type="GO" id="GO:0005886">
    <property type="term" value="C:plasma membrane"/>
    <property type="evidence" value="ECO:0007669"/>
    <property type="project" value="UniProtKB-SubCell"/>
</dbReference>
<dbReference type="InterPro" id="IPR007227">
    <property type="entry name" value="Cell_shape_determining_MreD"/>
</dbReference>
<dbReference type="InterPro" id="IPR017225">
    <property type="entry name" value="Cell_shape_determin_MreD_prd"/>
</dbReference>
<reference evidence="10" key="1">
    <citation type="submission" date="2016-11" db="EMBL/GenBank/DDBJ databases">
        <authorList>
            <person name="Varghese N."/>
            <person name="Submissions S."/>
        </authorList>
    </citation>
    <scope>NUCLEOTIDE SEQUENCE [LARGE SCALE GENOMIC DNA]</scope>
    <source>
        <strain evidence="10">DSM 12395</strain>
    </source>
</reference>
<dbReference type="NCBIfam" id="TIGR03426">
    <property type="entry name" value="shape_MreD"/>
    <property type="match status" value="1"/>
</dbReference>
<keyword evidence="6 8" id="KW-1133">Transmembrane helix</keyword>
<keyword evidence="7 8" id="KW-0472">Membrane</keyword>
<evidence type="ECO:0000256" key="7">
    <source>
        <dbReference type="ARBA" id="ARBA00023136"/>
    </source>
</evidence>
<keyword evidence="4 8" id="KW-0812">Transmembrane</keyword>
<evidence type="ECO:0000256" key="1">
    <source>
        <dbReference type="ARBA" id="ARBA00004651"/>
    </source>
</evidence>
<protein>
    <submittedName>
        <fullName evidence="9">Rod shape-determining protein MreD</fullName>
    </submittedName>
</protein>
<evidence type="ECO:0000313" key="10">
    <source>
        <dbReference type="Proteomes" id="UP000184148"/>
    </source>
</evidence>
<keyword evidence="5" id="KW-0133">Cell shape</keyword>
<proteinExistence type="inferred from homology"/>
<organism evidence="9 10">
    <name type="scientific">Desulforamulus putei DSM 12395</name>
    <dbReference type="NCBI Taxonomy" id="1121429"/>
    <lineage>
        <taxon>Bacteria</taxon>
        <taxon>Bacillati</taxon>
        <taxon>Bacillota</taxon>
        <taxon>Clostridia</taxon>
        <taxon>Eubacteriales</taxon>
        <taxon>Peptococcaceae</taxon>
        <taxon>Desulforamulus</taxon>
    </lineage>
</organism>
<evidence type="ECO:0000256" key="6">
    <source>
        <dbReference type="ARBA" id="ARBA00022989"/>
    </source>
</evidence>
<evidence type="ECO:0000256" key="8">
    <source>
        <dbReference type="SAM" id="Phobius"/>
    </source>
</evidence>
<evidence type="ECO:0000256" key="3">
    <source>
        <dbReference type="ARBA" id="ARBA00022475"/>
    </source>
</evidence>
<dbReference type="OrthoDB" id="9796616at2"/>
<feature type="transmembrane region" description="Helical" evidence="8">
    <location>
        <begin position="52"/>
        <end position="74"/>
    </location>
</feature>
<dbReference type="STRING" id="1121429.SAMN02745133_00621"/>
<dbReference type="GO" id="GO:0008360">
    <property type="term" value="P:regulation of cell shape"/>
    <property type="evidence" value="ECO:0007669"/>
    <property type="project" value="UniProtKB-KW"/>
</dbReference>
<gene>
    <name evidence="9" type="ORF">SAMN02745133_00621</name>
</gene>
<keyword evidence="3" id="KW-1003">Cell membrane</keyword>
<comment type="subcellular location">
    <subcellularLocation>
        <location evidence="1">Cell membrane</location>
        <topology evidence="1">Multi-pass membrane protein</topology>
    </subcellularLocation>
</comment>
<dbReference type="RefSeq" id="WP_073235533.1">
    <property type="nucleotide sequence ID" value="NZ_FQUY01000002.1"/>
</dbReference>
<name>A0A1M4U8U7_9FIRM</name>
<evidence type="ECO:0000256" key="4">
    <source>
        <dbReference type="ARBA" id="ARBA00022692"/>
    </source>
</evidence>
<comment type="similarity">
    <text evidence="2">Belongs to the MreD family.</text>
</comment>
<accession>A0A1M4U8U7</accession>
<feature type="transmembrane region" description="Helical" evidence="8">
    <location>
        <begin position="95"/>
        <end position="120"/>
    </location>
</feature>
<dbReference type="Gene3D" id="1.10.1760.20">
    <property type="match status" value="1"/>
</dbReference>
<sequence>MRSIVFLLLIIIALLLQSTIFTFLQVAGVKPDLILMLVVFNGFLRGSREGAFLGFLAGLAQDIFSGSYIGLNALTKMLAGYLVGLAEARFYKESVIIVSLVTFMVGILNQLACYVLLFYLNIEVAPFFALGQVIMPSAIYTGLMVPLTYWKFYSSYEKGWLREREP</sequence>
<evidence type="ECO:0000256" key="2">
    <source>
        <dbReference type="ARBA" id="ARBA00007776"/>
    </source>
</evidence>
<dbReference type="AlphaFoldDB" id="A0A1M4U8U7"/>
<dbReference type="Proteomes" id="UP000184148">
    <property type="component" value="Unassembled WGS sequence"/>
</dbReference>
<dbReference type="EMBL" id="FQUY01000002">
    <property type="protein sequence ID" value="SHE52990.1"/>
    <property type="molecule type" value="Genomic_DNA"/>
</dbReference>
<evidence type="ECO:0000256" key="5">
    <source>
        <dbReference type="ARBA" id="ARBA00022960"/>
    </source>
</evidence>